<keyword evidence="1" id="KW-0472">Membrane</keyword>
<dbReference type="Proteomes" id="UP001373714">
    <property type="component" value="Unassembled WGS sequence"/>
</dbReference>
<dbReference type="AlphaFoldDB" id="A0AAV9VES5"/>
<sequence length="462" mass="51676">MSKISEAGAPAAANRNSTADNSLNEDLLRTVFPVTSLLTSPKGAELSKWYLAWFKKQLDALPSLITDRCPDIGELLVPVAFFFKAGKSLDDVAEFVLGHFSGDEEDDASRDLAKLISFAILGWQTMLYLPAINTAPPGNFVVADVFDGHTIPAFWAIRQDSSLTHLPIPDFLLGFGLMLPQGNVFISEDTEDCQNFDRMTMVRPEEFNIAAMVRYGGVRISWTDVLPAHLEFDPDARVLFLYKYPSFCYLNLPDNNDSIGVIHSCSSVSLEKWGTREDITQLLREILLSYRLIFGQSAASRKLFRTANPFKEKSLAELHDPLLERLCTEPQYDSLDFLLNVGIQERDAYRHKRDFPILRARIALMQKNMREWKSRGWPSIWNDRMDPASWYTFWAVLIIGILLLIMVVGLVVLQVLQFAGLGQGHTNAASIVSTTSSVSTTATSLARTVRTAATARPVSTSR</sequence>
<protein>
    <submittedName>
        <fullName evidence="2">Uncharacterized protein</fullName>
    </submittedName>
</protein>
<keyword evidence="1" id="KW-1133">Transmembrane helix</keyword>
<feature type="transmembrane region" description="Helical" evidence="1">
    <location>
        <begin position="390"/>
        <end position="413"/>
    </location>
</feature>
<name>A0AAV9VES5_9PEZI</name>
<organism evidence="2 3">
    <name type="scientific">Orbilia blumenaviensis</name>
    <dbReference type="NCBI Taxonomy" id="1796055"/>
    <lineage>
        <taxon>Eukaryota</taxon>
        <taxon>Fungi</taxon>
        <taxon>Dikarya</taxon>
        <taxon>Ascomycota</taxon>
        <taxon>Pezizomycotina</taxon>
        <taxon>Orbiliomycetes</taxon>
        <taxon>Orbiliales</taxon>
        <taxon>Orbiliaceae</taxon>
        <taxon>Orbilia</taxon>
    </lineage>
</organism>
<evidence type="ECO:0000256" key="1">
    <source>
        <dbReference type="SAM" id="Phobius"/>
    </source>
</evidence>
<keyword evidence="1" id="KW-0812">Transmembrane</keyword>
<reference evidence="2 3" key="1">
    <citation type="submission" date="2019-10" db="EMBL/GenBank/DDBJ databases">
        <authorList>
            <person name="Palmer J.M."/>
        </authorList>
    </citation>
    <scope>NUCLEOTIDE SEQUENCE [LARGE SCALE GENOMIC DNA]</scope>
    <source>
        <strain evidence="2 3">TWF730</strain>
    </source>
</reference>
<proteinExistence type="predicted"/>
<evidence type="ECO:0000313" key="3">
    <source>
        <dbReference type="Proteomes" id="UP001373714"/>
    </source>
</evidence>
<evidence type="ECO:0000313" key="2">
    <source>
        <dbReference type="EMBL" id="KAK6360324.1"/>
    </source>
</evidence>
<accession>A0AAV9VES5</accession>
<gene>
    <name evidence="2" type="ORF">TWF730_006470</name>
</gene>
<dbReference type="EMBL" id="JAVHNS010000003">
    <property type="protein sequence ID" value="KAK6360324.1"/>
    <property type="molecule type" value="Genomic_DNA"/>
</dbReference>
<keyword evidence="3" id="KW-1185">Reference proteome</keyword>
<comment type="caution">
    <text evidence="2">The sequence shown here is derived from an EMBL/GenBank/DDBJ whole genome shotgun (WGS) entry which is preliminary data.</text>
</comment>